<dbReference type="Pfam" id="PF00072">
    <property type="entry name" value="Response_reg"/>
    <property type="match status" value="1"/>
</dbReference>
<accession>A0A9X8WN17</accession>
<dbReference type="GO" id="GO:0005829">
    <property type="term" value="C:cytosol"/>
    <property type="evidence" value="ECO:0007669"/>
    <property type="project" value="TreeGrafter"/>
</dbReference>
<dbReference type="GO" id="GO:0032993">
    <property type="term" value="C:protein-DNA complex"/>
    <property type="evidence" value="ECO:0007669"/>
    <property type="project" value="TreeGrafter"/>
</dbReference>
<dbReference type="Pfam" id="PF00486">
    <property type="entry name" value="Trans_reg_C"/>
    <property type="match status" value="1"/>
</dbReference>
<dbReference type="EMBL" id="FTMX01000010">
    <property type="protein sequence ID" value="SIS04533.1"/>
    <property type="molecule type" value="Genomic_DNA"/>
</dbReference>
<dbReference type="CDD" id="cd00383">
    <property type="entry name" value="trans_reg_C"/>
    <property type="match status" value="1"/>
</dbReference>
<dbReference type="Proteomes" id="UP000185829">
    <property type="component" value="Unassembled WGS sequence"/>
</dbReference>
<evidence type="ECO:0000313" key="11">
    <source>
        <dbReference type="EMBL" id="SIS04533.1"/>
    </source>
</evidence>
<feature type="DNA-binding region" description="OmpR/PhoB-type" evidence="8">
    <location>
        <begin position="130"/>
        <end position="229"/>
    </location>
</feature>
<feature type="domain" description="OmpR/PhoB-type" evidence="10">
    <location>
        <begin position="130"/>
        <end position="229"/>
    </location>
</feature>
<dbReference type="PANTHER" id="PTHR48111">
    <property type="entry name" value="REGULATOR OF RPOS"/>
    <property type="match status" value="1"/>
</dbReference>
<dbReference type="SUPFAM" id="SSF52172">
    <property type="entry name" value="CheY-like"/>
    <property type="match status" value="1"/>
</dbReference>
<reference evidence="11 12" key="1">
    <citation type="submission" date="2017-01" db="EMBL/GenBank/DDBJ databases">
        <authorList>
            <person name="Varghese N."/>
            <person name="Submissions S."/>
        </authorList>
    </citation>
    <scope>NUCLEOTIDE SEQUENCE [LARGE SCALE GENOMIC DNA]</scope>
    <source>
        <strain evidence="11 12">RUG2-6</strain>
    </source>
</reference>
<dbReference type="AlphaFoldDB" id="A0A9X8WN17"/>
<evidence type="ECO:0000259" key="9">
    <source>
        <dbReference type="PROSITE" id="PS50110"/>
    </source>
</evidence>
<proteinExistence type="predicted"/>
<feature type="modified residue" description="4-aspartylphosphate" evidence="7">
    <location>
        <position position="53"/>
    </location>
</feature>
<dbReference type="GO" id="GO:0006355">
    <property type="term" value="P:regulation of DNA-templated transcription"/>
    <property type="evidence" value="ECO:0007669"/>
    <property type="project" value="InterPro"/>
</dbReference>
<keyword evidence="2 7" id="KW-0597">Phosphoprotein</keyword>
<dbReference type="InterPro" id="IPR039420">
    <property type="entry name" value="WalR-like"/>
</dbReference>
<dbReference type="RefSeq" id="WP_260320985.1">
    <property type="nucleotide sequence ID" value="NZ_FTMX01000010.1"/>
</dbReference>
<dbReference type="GO" id="GO:0000976">
    <property type="term" value="F:transcription cis-regulatory region binding"/>
    <property type="evidence" value="ECO:0007669"/>
    <property type="project" value="TreeGrafter"/>
</dbReference>
<keyword evidence="6" id="KW-0804">Transcription</keyword>
<dbReference type="InterPro" id="IPR001789">
    <property type="entry name" value="Sig_transdc_resp-reg_receiver"/>
</dbReference>
<comment type="subcellular location">
    <subcellularLocation>
        <location evidence="1">Cytoplasm</location>
    </subcellularLocation>
</comment>
<evidence type="ECO:0000259" key="10">
    <source>
        <dbReference type="PROSITE" id="PS51755"/>
    </source>
</evidence>
<dbReference type="InterPro" id="IPR036388">
    <property type="entry name" value="WH-like_DNA-bd_sf"/>
</dbReference>
<evidence type="ECO:0000256" key="7">
    <source>
        <dbReference type="PROSITE-ProRule" id="PRU00169"/>
    </source>
</evidence>
<dbReference type="GO" id="GO:0000156">
    <property type="term" value="F:phosphorelay response regulator activity"/>
    <property type="evidence" value="ECO:0007669"/>
    <property type="project" value="TreeGrafter"/>
</dbReference>
<evidence type="ECO:0000256" key="5">
    <source>
        <dbReference type="ARBA" id="ARBA00023125"/>
    </source>
</evidence>
<evidence type="ECO:0000256" key="4">
    <source>
        <dbReference type="ARBA" id="ARBA00023015"/>
    </source>
</evidence>
<dbReference type="Gene3D" id="6.10.250.690">
    <property type="match status" value="1"/>
</dbReference>
<dbReference type="SUPFAM" id="SSF46894">
    <property type="entry name" value="C-terminal effector domain of the bipartite response regulators"/>
    <property type="match status" value="1"/>
</dbReference>
<protein>
    <submittedName>
        <fullName evidence="11">Two-component system, OmpR family, KDP operon response regulator KdpE</fullName>
    </submittedName>
</protein>
<dbReference type="Gene3D" id="3.40.50.2300">
    <property type="match status" value="1"/>
</dbReference>
<keyword evidence="4" id="KW-0805">Transcription regulation</keyword>
<evidence type="ECO:0000313" key="12">
    <source>
        <dbReference type="Proteomes" id="UP000185829"/>
    </source>
</evidence>
<evidence type="ECO:0000256" key="6">
    <source>
        <dbReference type="ARBA" id="ARBA00023163"/>
    </source>
</evidence>
<dbReference type="InterPro" id="IPR011006">
    <property type="entry name" value="CheY-like_superfamily"/>
</dbReference>
<dbReference type="PANTHER" id="PTHR48111:SF50">
    <property type="entry name" value="KDP OPERON TRANSCRIPTIONAL REGULATORY PROTEIN KDPE"/>
    <property type="match status" value="1"/>
</dbReference>
<keyword evidence="3" id="KW-0902">Two-component regulatory system</keyword>
<evidence type="ECO:0000256" key="1">
    <source>
        <dbReference type="ARBA" id="ARBA00004496"/>
    </source>
</evidence>
<dbReference type="CDD" id="cd17574">
    <property type="entry name" value="REC_OmpR"/>
    <property type="match status" value="1"/>
</dbReference>
<dbReference type="Gene3D" id="1.10.10.10">
    <property type="entry name" value="Winged helix-like DNA-binding domain superfamily/Winged helix DNA-binding domain"/>
    <property type="match status" value="1"/>
</dbReference>
<comment type="caution">
    <text evidence="11">The sequence shown here is derived from an EMBL/GenBank/DDBJ whole genome shotgun (WGS) entry which is preliminary data.</text>
</comment>
<name>A0A9X8WN17_9BACI</name>
<sequence length="232" mass="26507">MKHKMVIVDDEPKIIRFIKANLLSLGYEVESFLSGAQLLENFDLHQPDLILLDVMMPEIDGFEVLERIRKFSDTPVILLTARSNAHDKVYGLNLGADDYLTKPFSLEELFARVNAVLRRTKPGVQEFCLLSEIVCESLKINLGQKRVWIGNEEIKVTNIEFAILEMLAVNVDKVVAHEQILTSVWGAEYRDDVEYLRVAIARIRRKMKKGGNLDKLIVTYPGLGYMLKSKLE</sequence>
<feature type="domain" description="Response regulatory" evidence="9">
    <location>
        <begin position="4"/>
        <end position="117"/>
    </location>
</feature>
<dbReference type="PROSITE" id="PS50110">
    <property type="entry name" value="RESPONSE_REGULATORY"/>
    <property type="match status" value="1"/>
</dbReference>
<evidence type="ECO:0000256" key="2">
    <source>
        <dbReference type="ARBA" id="ARBA00022553"/>
    </source>
</evidence>
<gene>
    <name evidence="11" type="ORF">SAMN05878482_110103</name>
</gene>
<dbReference type="SMART" id="SM00448">
    <property type="entry name" value="REC"/>
    <property type="match status" value="1"/>
</dbReference>
<dbReference type="InterPro" id="IPR001867">
    <property type="entry name" value="OmpR/PhoB-type_DNA-bd"/>
</dbReference>
<evidence type="ECO:0000256" key="8">
    <source>
        <dbReference type="PROSITE-ProRule" id="PRU01091"/>
    </source>
</evidence>
<dbReference type="InterPro" id="IPR016032">
    <property type="entry name" value="Sig_transdc_resp-reg_C-effctor"/>
</dbReference>
<organism evidence="11 12">
    <name type="scientific">Peribacillus simplex</name>
    <dbReference type="NCBI Taxonomy" id="1478"/>
    <lineage>
        <taxon>Bacteria</taxon>
        <taxon>Bacillati</taxon>
        <taxon>Bacillota</taxon>
        <taxon>Bacilli</taxon>
        <taxon>Bacillales</taxon>
        <taxon>Bacillaceae</taxon>
        <taxon>Peribacillus</taxon>
    </lineage>
</organism>
<keyword evidence="5 8" id="KW-0238">DNA-binding</keyword>
<evidence type="ECO:0000256" key="3">
    <source>
        <dbReference type="ARBA" id="ARBA00023012"/>
    </source>
</evidence>
<dbReference type="PROSITE" id="PS51755">
    <property type="entry name" value="OMPR_PHOB"/>
    <property type="match status" value="1"/>
</dbReference>
<dbReference type="SMART" id="SM00862">
    <property type="entry name" value="Trans_reg_C"/>
    <property type="match status" value="1"/>
</dbReference>